<dbReference type="EMBL" id="NEVH01024944">
    <property type="protein sequence ID" value="PNF16611.1"/>
    <property type="molecule type" value="Genomic_DNA"/>
</dbReference>
<reference evidence="2 3" key="1">
    <citation type="submission" date="2017-12" db="EMBL/GenBank/DDBJ databases">
        <title>Hemimetabolous genomes reveal molecular basis of termite eusociality.</title>
        <authorList>
            <person name="Harrison M.C."/>
            <person name="Jongepier E."/>
            <person name="Robertson H.M."/>
            <person name="Arning N."/>
            <person name="Bitard-Feildel T."/>
            <person name="Chao H."/>
            <person name="Childers C.P."/>
            <person name="Dinh H."/>
            <person name="Doddapaneni H."/>
            <person name="Dugan S."/>
            <person name="Gowin J."/>
            <person name="Greiner C."/>
            <person name="Han Y."/>
            <person name="Hu H."/>
            <person name="Hughes D.S.T."/>
            <person name="Huylmans A.-K."/>
            <person name="Kemena C."/>
            <person name="Kremer L.P.M."/>
            <person name="Lee S.L."/>
            <person name="Lopez-Ezquerra A."/>
            <person name="Mallet L."/>
            <person name="Monroy-Kuhn J.M."/>
            <person name="Moser A."/>
            <person name="Murali S.C."/>
            <person name="Muzny D.M."/>
            <person name="Otani S."/>
            <person name="Piulachs M.-D."/>
            <person name="Poelchau M."/>
            <person name="Qu J."/>
            <person name="Schaub F."/>
            <person name="Wada-Katsumata A."/>
            <person name="Worley K.C."/>
            <person name="Xie Q."/>
            <person name="Ylla G."/>
            <person name="Poulsen M."/>
            <person name="Gibbs R.A."/>
            <person name="Schal C."/>
            <person name="Richards S."/>
            <person name="Belles X."/>
            <person name="Korb J."/>
            <person name="Bornberg-Bauer E."/>
        </authorList>
    </citation>
    <scope>NUCLEOTIDE SEQUENCE [LARGE SCALE GENOMIC DNA]</scope>
    <source>
        <tissue evidence="2">Whole body</tissue>
    </source>
</reference>
<evidence type="ECO:0000313" key="2">
    <source>
        <dbReference type="EMBL" id="PNF16611.1"/>
    </source>
</evidence>
<proteinExistence type="predicted"/>
<evidence type="ECO:0000256" key="1">
    <source>
        <dbReference type="SAM" id="SignalP"/>
    </source>
</evidence>
<dbReference type="Gene3D" id="3.80.10.10">
    <property type="entry name" value="Ribonuclease Inhibitor"/>
    <property type="match status" value="1"/>
</dbReference>
<name>A0A2J7PJU9_9NEOP</name>
<comment type="caution">
    <text evidence="2">The sequence shown here is derived from an EMBL/GenBank/DDBJ whole genome shotgun (WGS) entry which is preliminary data.</text>
</comment>
<feature type="signal peptide" evidence="1">
    <location>
        <begin position="1"/>
        <end position="28"/>
    </location>
</feature>
<dbReference type="Proteomes" id="UP000235965">
    <property type="component" value="Unassembled WGS sequence"/>
</dbReference>
<organism evidence="2 3">
    <name type="scientific">Cryptotermes secundus</name>
    <dbReference type="NCBI Taxonomy" id="105785"/>
    <lineage>
        <taxon>Eukaryota</taxon>
        <taxon>Metazoa</taxon>
        <taxon>Ecdysozoa</taxon>
        <taxon>Arthropoda</taxon>
        <taxon>Hexapoda</taxon>
        <taxon>Insecta</taxon>
        <taxon>Pterygota</taxon>
        <taxon>Neoptera</taxon>
        <taxon>Polyneoptera</taxon>
        <taxon>Dictyoptera</taxon>
        <taxon>Blattodea</taxon>
        <taxon>Blattoidea</taxon>
        <taxon>Termitoidae</taxon>
        <taxon>Kalotermitidae</taxon>
        <taxon>Cryptotermitinae</taxon>
        <taxon>Cryptotermes</taxon>
    </lineage>
</organism>
<evidence type="ECO:0000313" key="3">
    <source>
        <dbReference type="Proteomes" id="UP000235965"/>
    </source>
</evidence>
<dbReference type="InParanoid" id="A0A2J7PJU9"/>
<keyword evidence="3" id="KW-1185">Reference proteome</keyword>
<accession>A0A2J7PJU9</accession>
<dbReference type="OrthoDB" id="8190821at2759"/>
<dbReference type="InterPro" id="IPR032675">
    <property type="entry name" value="LRR_dom_sf"/>
</dbReference>
<keyword evidence="1" id="KW-0732">Signal</keyword>
<sequence>MGLKQEKFNPSILLLILMVSVFGHGVTSSICDNGLCSCFPRYKNITSVDCSCNLTKQGFDFTAADFGMQFHEVRNFYVTDCDDGVVFRTNAFRDLGKLQNLYLGKVRKVEFESGVFQRLARLSLQNIQDVKFGERAFMGARDLYSIEIHRATIPRLHSHSLFDVRGLYSLELDEVALHHVEKDAVKIDFRHPESYVLVNNCTIGNIESKGIILKAKNFSMTKSALDGLSSDAVNIISSDLIQTSESNFGKNLEKNAINMVAPVVNIRSNTFKLLPKGIIEGIKFEENKKIIFINNTVYDIDTDNILDGMSSLIKIAEIKGNHFPCSCSIRVPHQALREFSQNNFCTIKCNITLSDFGALIEDRKVCTLNKSEPDESEICSSVVNSTPDQRRGRTPSYFRTTQITTKMNKTVNSSERIQFIPVLLFCVLFTVVIES</sequence>
<dbReference type="SUPFAM" id="SSF52058">
    <property type="entry name" value="L domain-like"/>
    <property type="match status" value="1"/>
</dbReference>
<protein>
    <recommendedName>
        <fullName evidence="4">LRRCT domain-containing protein</fullName>
    </recommendedName>
</protein>
<gene>
    <name evidence="2" type="ORF">B7P43_G06444</name>
</gene>
<feature type="chain" id="PRO_5014448582" description="LRRCT domain-containing protein" evidence="1">
    <location>
        <begin position="29"/>
        <end position="435"/>
    </location>
</feature>
<evidence type="ECO:0008006" key="4">
    <source>
        <dbReference type="Google" id="ProtNLM"/>
    </source>
</evidence>
<dbReference type="AlphaFoldDB" id="A0A2J7PJU9"/>